<dbReference type="OrthoDB" id="269227at2759"/>
<dbReference type="SUPFAM" id="SSF51905">
    <property type="entry name" value="FAD/NAD(P)-binding domain"/>
    <property type="match status" value="1"/>
</dbReference>
<dbReference type="Pfam" id="PF05199">
    <property type="entry name" value="GMC_oxred_C"/>
    <property type="match status" value="1"/>
</dbReference>
<evidence type="ECO:0000256" key="2">
    <source>
        <dbReference type="ARBA" id="ARBA00010790"/>
    </source>
</evidence>
<evidence type="ECO:0000313" key="6">
    <source>
        <dbReference type="Proteomes" id="UP000308730"/>
    </source>
</evidence>
<dbReference type="InterPro" id="IPR036188">
    <property type="entry name" value="FAD/NAD-bd_sf"/>
</dbReference>
<name>A0A4S4MRR5_9APHY</name>
<evidence type="ECO:0000259" key="4">
    <source>
        <dbReference type="PROSITE" id="PS00624"/>
    </source>
</evidence>
<reference evidence="5 6" key="1">
    <citation type="submission" date="2019-02" db="EMBL/GenBank/DDBJ databases">
        <title>Genome sequencing of the rare red list fungi Antrodiella citrinella (Flaviporus citrinellus).</title>
        <authorList>
            <person name="Buettner E."/>
            <person name="Kellner H."/>
        </authorList>
    </citation>
    <scope>NUCLEOTIDE SEQUENCE [LARGE SCALE GENOMIC DNA]</scope>
    <source>
        <strain evidence="5 6">DSM 108506</strain>
    </source>
</reference>
<keyword evidence="3" id="KW-0285">Flavoprotein</keyword>
<dbReference type="Proteomes" id="UP000308730">
    <property type="component" value="Unassembled WGS sequence"/>
</dbReference>
<dbReference type="Gene3D" id="3.50.50.60">
    <property type="entry name" value="FAD/NAD(P)-binding domain"/>
    <property type="match status" value="2"/>
</dbReference>
<organism evidence="5 6">
    <name type="scientific">Antrodiella citrinella</name>
    <dbReference type="NCBI Taxonomy" id="2447956"/>
    <lineage>
        <taxon>Eukaryota</taxon>
        <taxon>Fungi</taxon>
        <taxon>Dikarya</taxon>
        <taxon>Basidiomycota</taxon>
        <taxon>Agaricomycotina</taxon>
        <taxon>Agaricomycetes</taxon>
        <taxon>Polyporales</taxon>
        <taxon>Steccherinaceae</taxon>
        <taxon>Antrodiella</taxon>
    </lineage>
</organism>
<dbReference type="PIRSF" id="PIRSF000137">
    <property type="entry name" value="Alcohol_oxidase"/>
    <property type="match status" value="1"/>
</dbReference>
<dbReference type="PANTHER" id="PTHR11552">
    <property type="entry name" value="GLUCOSE-METHANOL-CHOLINE GMC OXIDOREDUCTASE"/>
    <property type="match status" value="1"/>
</dbReference>
<comment type="caution">
    <text evidence="5">The sequence shown here is derived from an EMBL/GenBank/DDBJ whole genome shotgun (WGS) entry which is preliminary data.</text>
</comment>
<dbReference type="PROSITE" id="PS00624">
    <property type="entry name" value="GMC_OXRED_2"/>
    <property type="match status" value="1"/>
</dbReference>
<dbReference type="SUPFAM" id="SSF54373">
    <property type="entry name" value="FAD-linked reductases, C-terminal domain"/>
    <property type="match status" value="1"/>
</dbReference>
<dbReference type="GO" id="GO:0016614">
    <property type="term" value="F:oxidoreductase activity, acting on CH-OH group of donors"/>
    <property type="evidence" value="ECO:0007669"/>
    <property type="project" value="InterPro"/>
</dbReference>
<keyword evidence="3" id="KW-0274">FAD</keyword>
<dbReference type="InterPro" id="IPR007867">
    <property type="entry name" value="GMC_OxRtase_C"/>
</dbReference>
<evidence type="ECO:0000313" key="5">
    <source>
        <dbReference type="EMBL" id="THH28874.1"/>
    </source>
</evidence>
<dbReference type="AlphaFoldDB" id="A0A4S4MRR5"/>
<comment type="similarity">
    <text evidence="2">Belongs to the GMC oxidoreductase family.</text>
</comment>
<dbReference type="InterPro" id="IPR000172">
    <property type="entry name" value="GMC_OxRdtase_N"/>
</dbReference>
<protein>
    <recommendedName>
        <fullName evidence="4">Glucose-methanol-choline oxidoreductase N-terminal domain-containing protein</fullName>
    </recommendedName>
</protein>
<dbReference type="InterPro" id="IPR012132">
    <property type="entry name" value="GMC_OxRdtase"/>
</dbReference>
<evidence type="ECO:0000256" key="1">
    <source>
        <dbReference type="ARBA" id="ARBA00001974"/>
    </source>
</evidence>
<proteinExistence type="inferred from homology"/>
<dbReference type="GO" id="GO:0050660">
    <property type="term" value="F:flavin adenine dinucleotide binding"/>
    <property type="evidence" value="ECO:0007669"/>
    <property type="project" value="InterPro"/>
</dbReference>
<gene>
    <name evidence="5" type="ORF">EUX98_g5304</name>
</gene>
<comment type="cofactor">
    <cofactor evidence="1 3">
        <name>FAD</name>
        <dbReference type="ChEBI" id="CHEBI:57692"/>
    </cofactor>
</comment>
<dbReference type="Pfam" id="PF00732">
    <property type="entry name" value="GMC_oxred_N"/>
    <property type="match status" value="2"/>
</dbReference>
<feature type="domain" description="Glucose-methanol-choline oxidoreductase N-terminal" evidence="4">
    <location>
        <begin position="246"/>
        <end position="260"/>
    </location>
</feature>
<keyword evidence="6" id="KW-1185">Reference proteome</keyword>
<feature type="binding site" evidence="3">
    <location>
        <position position="203"/>
    </location>
    <ligand>
        <name>FAD</name>
        <dbReference type="ChEBI" id="CHEBI:57692"/>
    </ligand>
</feature>
<dbReference type="Gene3D" id="3.30.560.10">
    <property type="entry name" value="Glucose Oxidase, domain 3"/>
    <property type="match status" value="2"/>
</dbReference>
<dbReference type="EMBL" id="SGPM01000152">
    <property type="protein sequence ID" value="THH28874.1"/>
    <property type="molecule type" value="Genomic_DNA"/>
</dbReference>
<feature type="binding site" evidence="3">
    <location>
        <begin position="501"/>
        <end position="502"/>
    </location>
    <ligand>
        <name>FAD</name>
        <dbReference type="ChEBI" id="CHEBI:57692"/>
    </ligand>
</feature>
<sequence>MSLNDTDFDIIFAGGGAAACLTAGRLAAADPALKILIVEAGPHTQEKLEHVQPARFLSHMVPDSMTMKFIVSNPSEHLDGRVTVAGAGQCVGGGSSVNFIMYTRAAASDYDDWETIYKNPGPLKVSWGGAFPNVAQNFLDVAAKYDKGRDTTDDPNDLFTVNVYARWPKWIDGQTGRRSDVPHHFLYTQQGNKNLHILTGSFVKRVVIRNGRAVGVEYVPNARLYPGASPEPVTVYAKKLVVVTGGSFGSPLILERSGIGAASILERFGVKQIVELPGVDHQGLAPLCRASEESETLDGLLRGDPAEAQKWGLQWAKDGSGMMATNGLDAGIKLRPNEAELRSIGPAFRAKWNSYYNNAPDKAILWFGCASFCIGGVAEAPVGKYYGCGCWLLHPSSMGHVHISSGEDPAAPPNWTPGYLEHEDDMELHVFGYKRGREFARRMACYRGEYAGQHPAYAKGSPAAVREDPTPVAIDAPEIHYTDEDNIAIRTFVKKHVSTTWHALGTCAMMPREEGGVVDPRLNVYGVEGLKVGDLSIAPYNVGANTYSTALVIAEKTAVIIGEEFGISGI</sequence>
<evidence type="ECO:0000256" key="3">
    <source>
        <dbReference type="PIRSR" id="PIRSR000137-2"/>
    </source>
</evidence>
<accession>A0A4S4MRR5</accession>
<dbReference type="PANTHER" id="PTHR11552:SF78">
    <property type="entry name" value="GLUCOSE-METHANOL-CHOLINE OXIDOREDUCTASE N-TERMINAL DOMAIN-CONTAINING PROTEIN"/>
    <property type="match status" value="1"/>
</dbReference>